<protein>
    <submittedName>
        <fullName evidence="2">Uncharacterized protein</fullName>
    </submittedName>
</protein>
<feature type="region of interest" description="Disordered" evidence="1">
    <location>
        <begin position="227"/>
        <end position="278"/>
    </location>
</feature>
<feature type="compositionally biased region" description="Low complexity" evidence="1">
    <location>
        <begin position="167"/>
        <end position="177"/>
    </location>
</feature>
<gene>
    <name evidence="2" type="ORF">TWF106_006651</name>
</gene>
<feature type="region of interest" description="Disordered" evidence="1">
    <location>
        <begin position="1"/>
        <end position="43"/>
    </location>
</feature>
<feature type="compositionally biased region" description="Pro residues" evidence="1">
    <location>
        <begin position="855"/>
        <end position="880"/>
    </location>
</feature>
<feature type="region of interest" description="Disordered" evidence="1">
    <location>
        <begin position="155"/>
        <end position="177"/>
    </location>
</feature>
<feature type="compositionally biased region" description="Pro residues" evidence="1">
    <location>
        <begin position="576"/>
        <end position="639"/>
    </location>
</feature>
<organism evidence="2 3">
    <name type="scientific">Orbilia oligospora</name>
    <name type="common">Nematode-trapping fungus</name>
    <name type="synonym">Arthrobotrys oligospora</name>
    <dbReference type="NCBI Taxonomy" id="2813651"/>
    <lineage>
        <taxon>Eukaryota</taxon>
        <taxon>Fungi</taxon>
        <taxon>Dikarya</taxon>
        <taxon>Ascomycota</taxon>
        <taxon>Pezizomycotina</taxon>
        <taxon>Orbiliomycetes</taxon>
        <taxon>Orbiliales</taxon>
        <taxon>Orbiliaceae</taxon>
        <taxon>Orbilia</taxon>
    </lineage>
</organism>
<comment type="caution">
    <text evidence="2">The sequence shown here is derived from an EMBL/GenBank/DDBJ whole genome shotgun (WGS) entry which is preliminary data.</text>
</comment>
<feature type="compositionally biased region" description="Low complexity" evidence="1">
    <location>
        <begin position="1152"/>
        <end position="1169"/>
    </location>
</feature>
<feature type="region of interest" description="Disordered" evidence="1">
    <location>
        <begin position="746"/>
        <end position="822"/>
    </location>
</feature>
<feature type="compositionally biased region" description="Polar residues" evidence="1">
    <location>
        <begin position="31"/>
        <end position="43"/>
    </location>
</feature>
<feature type="compositionally biased region" description="Low complexity" evidence="1">
    <location>
        <begin position="252"/>
        <end position="273"/>
    </location>
</feature>
<sequence>MSSRPSSPSRPRSPPRPRSPTTSTFQIRGLPSSNPSHEAGSVTISSSEYDELIQLHPEAVLCYIDEDDEDVIRVGSGTELRSRWLEVMSFPPPPPPIIFNVEGGLPGLQYWQDIHQKSLPEPPKQPERQQSPPPLAAPAPAATVVEYPVLRSTSISEESEEDLYSAPPKTTTPIVPPKETVAESSKPVLNISVPEPPPHIPLEFAEAPFIASFEAEVNRIYDEVVSQAGGSPRSLSPKPINPRPIPSLDLNTTAPTPAEASTTTTSSSSSQPPVEDFPKTPVVELISDVFTSVIQGIQRVAQEATTQAARAFPQTPTADGRPSPAETLDAFNIAVQQLLKNFTDQLHILAAEAVTSASNPQANPQHPAAVLRTFAETVGHVAVQNAGRIREELRDVGSDAGAEARRAAEEIKKATQIVTQEVGRRGSAISKGAIGATREVGKVFSDGAGIVTQEVGRRGSAIGKGAIGATREVGKVFSDSAGIVSGFAGGLVRNLSRPQAPTPPPPPRPPRPTQTTSRPEDAPEVVEDTGSRDPAHARVTTQPESISEQSVPGSFPVSPHSLPILSNPPGCQMSGLPPPPPHSGGDMPPPLPPHGYTSSPPPPPPNVPGFHLPPPPGPPGPFPPPPIPGKHMPPPPHHGIPPMFHHGGCFPSPPPPHHHYSPPPPPPLPIPYHPIDLHFHHPHAHPPSHSPSWQLPTTCSSGAWSGFGRNNEQNSARGGERAAPISGLQEAMAGLDIQAGPCFVEIQSSDGSSSDSERDYKTRKGVFRSRINGKSVDRSMYRRRRSQETGHTSDGSVGDKPWRRSRRRSPPKATASPFENPWVNTRPINYSGAFAVPKDFKPVAPPKPFYGFPHEFPPPPPQFFPPLPSLPTGPPSPPPEVGNSLPPISTVVPGFGTGLRSTPDDLDRRHSSYIPMGTTPAIGESESEDEFQDSNEAPEVPASAHERVVLVDLASSVSSAGRSQIPEPQETVPQFHYPGLRRSRTTTDSFGKNQPWLSPWQQRRAADPADRERSEAMKRFPSLSELQREWSLPSTSSTPTPQSQPKPQPPTTSPFEDLSTLSAALPPIKANNKSPNPFAGPSSSAAPTTSLPGAWPFPSAPAAPLVDTSDVTPVQPRHNSRNPFLSQVDTSFTPRTNYDFPPLPGNLHRATSMSNASTRSRQSSTSTVRFAEPLLPRRAQTVLNPSGRNNRLTSFTTMPGGFPEENPAPPPRPPQLVEQTSQTAIDDALARERERMRLIDEVEETVRRSSEELEEQQRINAANNQFAAGWTVATGDNTRAVSFNEDPVEKCVQSLIELGYTELGTDRLRVFAELSGGAVETAVEMVEEERGIWQSFTAS</sequence>
<evidence type="ECO:0000313" key="2">
    <source>
        <dbReference type="EMBL" id="KAF3220591.1"/>
    </source>
</evidence>
<proteinExistence type="predicted"/>
<feature type="region of interest" description="Disordered" evidence="1">
    <location>
        <begin position="117"/>
        <end position="138"/>
    </location>
</feature>
<dbReference type="EMBL" id="WIWS01000032">
    <property type="protein sequence ID" value="KAF3220591.1"/>
    <property type="molecule type" value="Genomic_DNA"/>
</dbReference>
<feature type="region of interest" description="Disordered" evidence="1">
    <location>
        <begin position="493"/>
        <end position="667"/>
    </location>
</feature>
<feature type="compositionally biased region" description="Polar residues" evidence="1">
    <location>
        <begin position="1121"/>
        <end position="1136"/>
    </location>
</feature>
<evidence type="ECO:0000313" key="3">
    <source>
        <dbReference type="Proteomes" id="UP000472727"/>
    </source>
</evidence>
<dbReference type="Proteomes" id="UP000472727">
    <property type="component" value="Unassembled WGS sequence"/>
</dbReference>
<feature type="compositionally biased region" description="Low complexity" evidence="1">
    <location>
        <begin position="950"/>
        <end position="960"/>
    </location>
</feature>
<feature type="compositionally biased region" description="Polar residues" evidence="1">
    <location>
        <begin position="1181"/>
        <end position="1197"/>
    </location>
</feature>
<feature type="compositionally biased region" description="Low complexity" evidence="1">
    <location>
        <begin position="1"/>
        <end position="10"/>
    </location>
</feature>
<accession>A0A6G1M3U8</accession>
<feature type="compositionally biased region" description="Pro residues" evidence="1">
    <location>
        <begin position="651"/>
        <end position="667"/>
    </location>
</feature>
<reference evidence="2 3" key="1">
    <citation type="submission" date="2019-06" db="EMBL/GenBank/DDBJ databases">
        <authorList>
            <person name="Palmer J.M."/>
        </authorList>
    </citation>
    <scope>NUCLEOTIDE SEQUENCE [LARGE SCALE GENOMIC DNA]</scope>
    <source>
        <strain evidence="2 3">TWF106</strain>
    </source>
</reference>
<feature type="compositionally biased region" description="Polar residues" evidence="1">
    <location>
        <begin position="986"/>
        <end position="1001"/>
    </location>
</feature>
<feature type="compositionally biased region" description="Pro residues" evidence="1">
    <location>
        <begin position="500"/>
        <end position="512"/>
    </location>
</feature>
<name>A0A6G1M3U8_ORBOL</name>
<evidence type="ECO:0000256" key="1">
    <source>
        <dbReference type="SAM" id="MobiDB-lite"/>
    </source>
</evidence>
<feature type="region of interest" description="Disordered" evidence="1">
    <location>
        <begin position="846"/>
        <end position="1217"/>
    </location>
</feature>
<feature type="compositionally biased region" description="Low complexity" evidence="1">
    <location>
        <begin position="1074"/>
        <end position="1094"/>
    </location>
</feature>
<feature type="compositionally biased region" description="Polar residues" evidence="1">
    <location>
        <begin position="539"/>
        <end position="552"/>
    </location>
</feature>
<feature type="compositionally biased region" description="Basic and acidic residues" evidence="1">
    <location>
        <begin position="1004"/>
        <end position="1018"/>
    </location>
</feature>
<feature type="compositionally biased region" description="Pro residues" evidence="1">
    <location>
        <begin position="1042"/>
        <end position="1052"/>
    </location>
</feature>